<dbReference type="GO" id="GO:0000077">
    <property type="term" value="P:DNA damage checkpoint signaling"/>
    <property type="evidence" value="ECO:0007669"/>
    <property type="project" value="TreeGrafter"/>
</dbReference>
<dbReference type="Pfam" id="PF23593">
    <property type="entry name" value="HEAT_ATR"/>
    <property type="match status" value="1"/>
</dbReference>
<evidence type="ECO:0000256" key="4">
    <source>
        <dbReference type="ARBA" id="ARBA00022763"/>
    </source>
</evidence>
<keyword evidence="5" id="KW-0539">Nucleus</keyword>
<dbReference type="Proteomes" id="UP000266721">
    <property type="component" value="Unassembled WGS sequence"/>
</dbReference>
<gene>
    <name evidence="7" type="ORF">AM593_10292</name>
</gene>
<evidence type="ECO:0000256" key="5">
    <source>
        <dbReference type="ARBA" id="ARBA00023242"/>
    </source>
</evidence>
<proteinExistence type="inferred from homology"/>
<dbReference type="PANTHER" id="PTHR11139">
    <property type="entry name" value="ATAXIA TELANGIECTASIA MUTATED ATM -RELATED"/>
    <property type="match status" value="1"/>
</dbReference>
<dbReference type="PROSITE" id="PS51189">
    <property type="entry name" value="FAT"/>
    <property type="match status" value="1"/>
</dbReference>
<comment type="subcellular location">
    <subcellularLocation>
        <location evidence="1">Nucleus</location>
    </subcellularLocation>
</comment>
<evidence type="ECO:0000256" key="1">
    <source>
        <dbReference type="ARBA" id="ARBA00004123"/>
    </source>
</evidence>
<feature type="non-terminal residue" evidence="7">
    <location>
        <position position="1"/>
    </location>
</feature>
<feature type="domain" description="FAT" evidence="6">
    <location>
        <begin position="1"/>
        <end position="161"/>
    </location>
</feature>
<reference evidence="7 8" key="1">
    <citation type="journal article" date="2016" name="PLoS ONE">
        <title>A First Insight into the Genome of the Filter-Feeder Mussel Mytilus galloprovincialis.</title>
        <authorList>
            <person name="Murgarella M."/>
            <person name="Puiu D."/>
            <person name="Novoa B."/>
            <person name="Figueras A."/>
            <person name="Posada D."/>
            <person name="Canchaya C."/>
        </authorList>
    </citation>
    <scope>NUCLEOTIDE SEQUENCE [LARGE SCALE GENOMIC DNA]</scope>
    <source>
        <tissue evidence="7">Muscle</tissue>
    </source>
</reference>
<dbReference type="InterPro" id="IPR050517">
    <property type="entry name" value="DDR_Repair_Kinase"/>
</dbReference>
<keyword evidence="8" id="KW-1185">Reference proteome</keyword>
<organism evidence="7 8">
    <name type="scientific">Mytilus galloprovincialis</name>
    <name type="common">Mediterranean mussel</name>
    <dbReference type="NCBI Taxonomy" id="29158"/>
    <lineage>
        <taxon>Eukaryota</taxon>
        <taxon>Metazoa</taxon>
        <taxon>Spiralia</taxon>
        <taxon>Lophotrochozoa</taxon>
        <taxon>Mollusca</taxon>
        <taxon>Bivalvia</taxon>
        <taxon>Autobranchia</taxon>
        <taxon>Pteriomorphia</taxon>
        <taxon>Mytilida</taxon>
        <taxon>Mytiloidea</taxon>
        <taxon>Mytilidae</taxon>
        <taxon>Mytilinae</taxon>
        <taxon>Mytilus</taxon>
    </lineage>
</organism>
<protein>
    <submittedName>
        <fullName evidence="7">Serine atr threonine-protein kinase</fullName>
    </submittedName>
</protein>
<feature type="non-terminal residue" evidence="7">
    <location>
        <position position="177"/>
    </location>
</feature>
<evidence type="ECO:0000256" key="3">
    <source>
        <dbReference type="ARBA" id="ARBA00022527"/>
    </source>
</evidence>
<dbReference type="GO" id="GO:0006281">
    <property type="term" value="P:DNA repair"/>
    <property type="evidence" value="ECO:0007669"/>
    <property type="project" value="TreeGrafter"/>
</dbReference>
<keyword evidence="7" id="KW-0418">Kinase</keyword>
<name>A0A3R5Q5R7_MYTGA</name>
<comment type="similarity">
    <text evidence="2">Belongs to the PI3/PI4-kinase family. ATM subfamily.</text>
</comment>
<accession>A0A3R5Q5R7</accession>
<evidence type="ECO:0000313" key="8">
    <source>
        <dbReference type="Proteomes" id="UP000266721"/>
    </source>
</evidence>
<dbReference type="GO" id="GO:0005634">
    <property type="term" value="C:nucleus"/>
    <property type="evidence" value="ECO:0007669"/>
    <property type="project" value="UniProtKB-SubCell"/>
</dbReference>
<keyword evidence="3" id="KW-0723">Serine/threonine-protein kinase</keyword>
<dbReference type="GO" id="GO:0004674">
    <property type="term" value="F:protein serine/threonine kinase activity"/>
    <property type="evidence" value="ECO:0007669"/>
    <property type="project" value="UniProtKB-KW"/>
</dbReference>
<evidence type="ECO:0000256" key="2">
    <source>
        <dbReference type="ARBA" id="ARBA00010769"/>
    </source>
</evidence>
<dbReference type="SMR" id="A0A3R5Q5R7"/>
<keyword evidence="4" id="KW-0227">DNA damage</keyword>
<dbReference type="GO" id="GO:0005694">
    <property type="term" value="C:chromosome"/>
    <property type="evidence" value="ECO:0007669"/>
    <property type="project" value="TreeGrafter"/>
</dbReference>
<sequence length="177" mass="20610">MAKSAAIKFSPQENSVSEDSDMLTISDDEKDSDFIYHVIRNFGQSLLHGNQYIYQSMPRLLSLWLEYGTQVADYEKQDKQKPQISQRLQTMRNTLGKLNRLISNFGRELAPYQLFTAYPQLISRICHAQSDVFQHLKDIVARIFVHFPKQSLWMMMAVSKSSYSMRVKRCQDIFAEA</sequence>
<dbReference type="InterPro" id="IPR057564">
    <property type="entry name" value="HEAT_ATR"/>
</dbReference>
<evidence type="ECO:0000259" key="6">
    <source>
        <dbReference type="PROSITE" id="PS51189"/>
    </source>
</evidence>
<dbReference type="GO" id="GO:0000723">
    <property type="term" value="P:telomere maintenance"/>
    <property type="evidence" value="ECO:0007669"/>
    <property type="project" value="TreeGrafter"/>
</dbReference>
<evidence type="ECO:0000313" key="7">
    <source>
        <dbReference type="EMBL" id="OPL20252.1"/>
    </source>
</evidence>
<dbReference type="EMBL" id="KV614549">
    <property type="protein sequence ID" value="OPL20252.1"/>
    <property type="molecule type" value="Genomic_DNA"/>
</dbReference>
<dbReference type="AlphaFoldDB" id="A0A3R5Q5R7"/>
<keyword evidence="7" id="KW-0808">Transferase</keyword>
<dbReference type="PANTHER" id="PTHR11139:SF69">
    <property type="entry name" value="SERINE_THREONINE-PROTEIN KINASE ATR"/>
    <property type="match status" value="1"/>
</dbReference>
<dbReference type="InterPro" id="IPR014009">
    <property type="entry name" value="PIK_FAT"/>
</dbReference>